<accession>A0A3B0UM89</accession>
<feature type="transmembrane region" description="Helical" evidence="12">
    <location>
        <begin position="84"/>
        <end position="103"/>
    </location>
</feature>
<dbReference type="NCBIfam" id="TIGR01494">
    <property type="entry name" value="ATPase_P-type"/>
    <property type="match status" value="2"/>
</dbReference>
<dbReference type="Gene3D" id="3.40.1110.10">
    <property type="entry name" value="Calcium-transporting ATPase, cytoplasmic domain N"/>
    <property type="match status" value="1"/>
</dbReference>
<dbReference type="Pfam" id="PF00690">
    <property type="entry name" value="Cation_ATPase_N"/>
    <property type="match status" value="1"/>
</dbReference>
<dbReference type="PRINTS" id="PR00119">
    <property type="entry name" value="CATATPASE"/>
</dbReference>
<evidence type="ECO:0000256" key="12">
    <source>
        <dbReference type="SAM" id="Phobius"/>
    </source>
</evidence>
<evidence type="ECO:0000313" key="14">
    <source>
        <dbReference type="EMBL" id="VAW27512.1"/>
    </source>
</evidence>
<evidence type="ECO:0000256" key="2">
    <source>
        <dbReference type="ARBA" id="ARBA00008804"/>
    </source>
</evidence>
<keyword evidence="11 12" id="KW-0472">Membrane</keyword>
<dbReference type="InterPro" id="IPR023298">
    <property type="entry name" value="ATPase_P-typ_TM_dom_sf"/>
</dbReference>
<dbReference type="GO" id="GO:0120029">
    <property type="term" value="P:proton export across plasma membrane"/>
    <property type="evidence" value="ECO:0007669"/>
    <property type="project" value="InterPro"/>
</dbReference>
<keyword evidence="9" id="KW-1278">Translocase</keyword>
<evidence type="ECO:0000256" key="5">
    <source>
        <dbReference type="ARBA" id="ARBA00022723"/>
    </source>
</evidence>
<name>A0A3B0UM89_9ZZZZ</name>
<dbReference type="SMART" id="SM00831">
    <property type="entry name" value="Cation_ATPase_N"/>
    <property type="match status" value="1"/>
</dbReference>
<dbReference type="FunFam" id="3.40.50.1000:FF:000211">
    <property type="entry name" value="Plasma membrane ATPase"/>
    <property type="match status" value="1"/>
</dbReference>
<dbReference type="GO" id="GO:0016020">
    <property type="term" value="C:membrane"/>
    <property type="evidence" value="ECO:0007669"/>
    <property type="project" value="UniProtKB-SubCell"/>
</dbReference>
<dbReference type="EMBL" id="UOET01000120">
    <property type="protein sequence ID" value="VAW27512.1"/>
    <property type="molecule type" value="Genomic_DNA"/>
</dbReference>
<evidence type="ECO:0000256" key="10">
    <source>
        <dbReference type="ARBA" id="ARBA00022989"/>
    </source>
</evidence>
<feature type="non-terminal residue" evidence="14">
    <location>
        <position position="620"/>
    </location>
</feature>
<dbReference type="InterPro" id="IPR008250">
    <property type="entry name" value="ATPase_P-typ_transduc_dom_A_sf"/>
</dbReference>
<dbReference type="GO" id="GO:0016887">
    <property type="term" value="F:ATP hydrolysis activity"/>
    <property type="evidence" value="ECO:0007669"/>
    <property type="project" value="InterPro"/>
</dbReference>
<evidence type="ECO:0000256" key="6">
    <source>
        <dbReference type="ARBA" id="ARBA00022741"/>
    </source>
</evidence>
<sequence length="620" mass="66952">MKQVTIKDAEKMNKDALFQKLNTSAKGLSAEEAKKRLKETGPNALPEKHVSMLVRFFSYFWGPIPWMIEIAAILSLVVKHLTDFFVIFALLLFNAGIGFWQELKASNALDALKAQLALKARVLRDGKWIEIEAKEIVPGDIVRIKIGDIIPADLKLTEGDYVSVDQAALTGESLPVNKKPDDICYSGTIVKQGEMVGVVSTTGADTYFGKTAGLVSDAGATSHFQKAVIHIGDYLIFLSLGLVSILFLVQLLRGDNVITLIQFALILTVASIPVAMPAVLSVTMAVGALVLSKKKVIVSRLEAIEEAAGLDILCSDKTGTLTQNKLTLGDSVLFKAKDDQELILYASLSSETDTNDAIDLTVVSGMKDKKLFSSFSLKKYIPFDPVRKRTEAILTDASGKELNTTKGATQVIMDLCKVKGKDLEKANEEVEKFAAKGYKTLGVARKDAGGDWQFLGILTLFDPPREDSAATIALARENGITVKMVTGDNVAIARQVSSQLNLGTNIQRVDAIFKDDSDIKHPSRKIEQQIEAASGFAEVFPEHKYGIVKALQAANHITGMTGDGVNDAPALKQADFGIAVSGATDAARAAADLILTTPGLSVIINAVSEARKIFERMNSY</sequence>
<comment type="similarity">
    <text evidence="2">Belongs to the cation transport ATPase (P-type) (TC 3.A.3) family. Type IIIA subfamily.</text>
</comment>
<dbReference type="InterPro" id="IPR023299">
    <property type="entry name" value="ATPase_P-typ_cyto_dom_N"/>
</dbReference>
<keyword evidence="3" id="KW-0597">Phosphoprotein</keyword>
<dbReference type="AlphaFoldDB" id="A0A3B0UM89"/>
<evidence type="ECO:0000256" key="8">
    <source>
        <dbReference type="ARBA" id="ARBA00022842"/>
    </source>
</evidence>
<keyword evidence="10 12" id="KW-1133">Transmembrane helix</keyword>
<dbReference type="SUPFAM" id="SSF81653">
    <property type="entry name" value="Calcium ATPase, transduction domain A"/>
    <property type="match status" value="1"/>
</dbReference>
<dbReference type="PRINTS" id="PR00120">
    <property type="entry name" value="HATPASE"/>
</dbReference>
<dbReference type="Gene3D" id="3.40.50.1000">
    <property type="entry name" value="HAD superfamily/HAD-like"/>
    <property type="match status" value="1"/>
</dbReference>
<keyword evidence="5" id="KW-0479">Metal-binding</keyword>
<dbReference type="Gene3D" id="2.70.150.10">
    <property type="entry name" value="Calcium-transporting ATPase, cytoplasmic transduction domain A"/>
    <property type="match status" value="1"/>
</dbReference>
<evidence type="ECO:0000256" key="9">
    <source>
        <dbReference type="ARBA" id="ARBA00022967"/>
    </source>
</evidence>
<protein>
    <submittedName>
        <fullName evidence="14">Lead, cadmium, zinc and mercury transporting ATPase Copper-translocating P-type ATPase</fullName>
        <ecNumber evidence="14">3.6.3.3</ecNumber>
        <ecNumber evidence="14">3.6.3.4</ecNumber>
    </submittedName>
</protein>
<feature type="transmembrane region" description="Helical" evidence="12">
    <location>
        <begin position="56"/>
        <end position="78"/>
    </location>
</feature>
<dbReference type="InterPro" id="IPR059000">
    <property type="entry name" value="ATPase_P-type_domA"/>
</dbReference>
<dbReference type="InterPro" id="IPR004014">
    <property type="entry name" value="ATPase_P-typ_cation-transptr_N"/>
</dbReference>
<dbReference type="GO" id="GO:0046872">
    <property type="term" value="F:metal ion binding"/>
    <property type="evidence" value="ECO:0007669"/>
    <property type="project" value="UniProtKB-KW"/>
</dbReference>
<keyword evidence="14" id="KW-0378">Hydrolase</keyword>
<evidence type="ECO:0000256" key="11">
    <source>
        <dbReference type="ARBA" id="ARBA00023136"/>
    </source>
</evidence>
<proteinExistence type="inferred from homology"/>
<dbReference type="EC" id="3.6.3.3" evidence="14"/>
<dbReference type="SFLD" id="SFLDF00027">
    <property type="entry name" value="p-type_atpase"/>
    <property type="match status" value="1"/>
</dbReference>
<dbReference type="InterPro" id="IPR023214">
    <property type="entry name" value="HAD_sf"/>
</dbReference>
<feature type="transmembrane region" description="Helical" evidence="12">
    <location>
        <begin position="234"/>
        <end position="252"/>
    </location>
</feature>
<evidence type="ECO:0000256" key="4">
    <source>
        <dbReference type="ARBA" id="ARBA00022692"/>
    </source>
</evidence>
<dbReference type="FunFam" id="3.40.1110.10:FF:000005">
    <property type="entry name" value="Plasma membrane ATPase"/>
    <property type="match status" value="1"/>
</dbReference>
<dbReference type="GO" id="GO:0008553">
    <property type="term" value="F:P-type proton-exporting transporter activity"/>
    <property type="evidence" value="ECO:0007669"/>
    <property type="project" value="InterPro"/>
</dbReference>
<dbReference type="SFLD" id="SFLDS00003">
    <property type="entry name" value="Haloacid_Dehalogenase"/>
    <property type="match status" value="1"/>
</dbReference>
<organism evidence="14">
    <name type="scientific">hydrothermal vent metagenome</name>
    <dbReference type="NCBI Taxonomy" id="652676"/>
    <lineage>
        <taxon>unclassified sequences</taxon>
        <taxon>metagenomes</taxon>
        <taxon>ecological metagenomes</taxon>
    </lineage>
</organism>
<dbReference type="SUPFAM" id="SSF81665">
    <property type="entry name" value="Calcium ATPase, transmembrane domain M"/>
    <property type="match status" value="1"/>
</dbReference>
<dbReference type="InterPro" id="IPR018303">
    <property type="entry name" value="ATPase_P-typ_P_site"/>
</dbReference>
<evidence type="ECO:0000259" key="13">
    <source>
        <dbReference type="SMART" id="SM00831"/>
    </source>
</evidence>
<dbReference type="InterPro" id="IPR036412">
    <property type="entry name" value="HAD-like_sf"/>
</dbReference>
<feature type="domain" description="Cation-transporting P-type ATPase N-terminal" evidence="13">
    <location>
        <begin position="8"/>
        <end position="80"/>
    </location>
</feature>
<dbReference type="InterPro" id="IPR001757">
    <property type="entry name" value="P_typ_ATPase"/>
</dbReference>
<dbReference type="Pfam" id="PF00702">
    <property type="entry name" value="Hydrolase"/>
    <property type="match status" value="1"/>
</dbReference>
<dbReference type="Gene3D" id="1.20.1110.10">
    <property type="entry name" value="Calcium-transporting ATPase, transmembrane domain"/>
    <property type="match status" value="1"/>
</dbReference>
<keyword evidence="8" id="KW-0460">Magnesium</keyword>
<dbReference type="PANTHER" id="PTHR42861">
    <property type="entry name" value="CALCIUM-TRANSPORTING ATPASE"/>
    <property type="match status" value="1"/>
</dbReference>
<dbReference type="FunFam" id="2.70.150.10:FF:000004">
    <property type="entry name" value="Plasma membrane ATPase"/>
    <property type="match status" value="1"/>
</dbReference>
<evidence type="ECO:0000256" key="7">
    <source>
        <dbReference type="ARBA" id="ARBA00022840"/>
    </source>
</evidence>
<dbReference type="GO" id="GO:0005524">
    <property type="term" value="F:ATP binding"/>
    <property type="evidence" value="ECO:0007669"/>
    <property type="project" value="UniProtKB-KW"/>
</dbReference>
<dbReference type="InterPro" id="IPR044492">
    <property type="entry name" value="P_typ_ATPase_HD_dom"/>
</dbReference>
<dbReference type="Pfam" id="PF00122">
    <property type="entry name" value="E1-E2_ATPase"/>
    <property type="match status" value="1"/>
</dbReference>
<dbReference type="NCBIfam" id="TIGR01647">
    <property type="entry name" value="ATPase-IIIA_H"/>
    <property type="match status" value="1"/>
</dbReference>
<keyword evidence="4 12" id="KW-0812">Transmembrane</keyword>
<keyword evidence="6" id="KW-0547">Nucleotide-binding</keyword>
<dbReference type="EC" id="3.6.3.4" evidence="14"/>
<dbReference type="PROSITE" id="PS00154">
    <property type="entry name" value="ATPASE_E1_E2"/>
    <property type="match status" value="1"/>
</dbReference>
<dbReference type="SFLD" id="SFLDG00002">
    <property type="entry name" value="C1.7:_P-type_atpase_like"/>
    <property type="match status" value="1"/>
</dbReference>
<gene>
    <name evidence="14" type="ORF">MNBD_BACTEROID07-1663</name>
</gene>
<dbReference type="InterPro" id="IPR006534">
    <property type="entry name" value="P-type_ATPase_IIIA"/>
</dbReference>
<evidence type="ECO:0000256" key="3">
    <source>
        <dbReference type="ARBA" id="ARBA00022553"/>
    </source>
</evidence>
<reference evidence="14" key="1">
    <citation type="submission" date="2018-06" db="EMBL/GenBank/DDBJ databases">
        <authorList>
            <person name="Zhirakovskaya E."/>
        </authorList>
    </citation>
    <scope>NUCLEOTIDE SEQUENCE</scope>
</reference>
<dbReference type="SUPFAM" id="SSF56784">
    <property type="entry name" value="HAD-like"/>
    <property type="match status" value="1"/>
</dbReference>
<feature type="transmembrane region" description="Helical" evidence="12">
    <location>
        <begin position="258"/>
        <end position="291"/>
    </location>
</feature>
<keyword evidence="7" id="KW-0067">ATP-binding</keyword>
<comment type="subcellular location">
    <subcellularLocation>
        <location evidence="1">Membrane</location>
        <topology evidence="1">Multi-pass membrane protein</topology>
    </subcellularLocation>
</comment>
<evidence type="ECO:0000256" key="1">
    <source>
        <dbReference type="ARBA" id="ARBA00004141"/>
    </source>
</evidence>